<dbReference type="AlphaFoldDB" id="X1MRX0"/>
<organism evidence="1">
    <name type="scientific">marine sediment metagenome</name>
    <dbReference type="NCBI Taxonomy" id="412755"/>
    <lineage>
        <taxon>unclassified sequences</taxon>
        <taxon>metagenomes</taxon>
        <taxon>ecological metagenomes</taxon>
    </lineage>
</organism>
<evidence type="ECO:0008006" key="2">
    <source>
        <dbReference type="Google" id="ProtNLM"/>
    </source>
</evidence>
<dbReference type="EMBL" id="BARV01014582">
    <property type="protein sequence ID" value="GAI20786.1"/>
    <property type="molecule type" value="Genomic_DNA"/>
</dbReference>
<feature type="non-terminal residue" evidence="1">
    <location>
        <position position="1"/>
    </location>
</feature>
<gene>
    <name evidence="1" type="ORF">S06H3_25337</name>
</gene>
<name>X1MRX0_9ZZZZ</name>
<protein>
    <recommendedName>
        <fullName evidence="2">Reverse transcriptase domain-containing protein</fullName>
    </recommendedName>
</protein>
<accession>X1MRX0</accession>
<evidence type="ECO:0000313" key="1">
    <source>
        <dbReference type="EMBL" id="GAI20786.1"/>
    </source>
</evidence>
<sequence length="114" mass="13465">DKLYKRMSSENNLKLAWLRLKTGQNIQYKNYYRNLFVAYELTRKENIKRLSERLKGGSYQPSGVLKFYLPKSSGLQRPITFLHLDDLIVYQAFTNVAAKKFSKAKKNGRIYECF</sequence>
<reference evidence="1" key="1">
    <citation type="journal article" date="2014" name="Front. Microbiol.">
        <title>High frequency of phylogenetically diverse reductive dehalogenase-homologous genes in deep subseafloor sedimentary metagenomes.</title>
        <authorList>
            <person name="Kawai M."/>
            <person name="Futagami T."/>
            <person name="Toyoda A."/>
            <person name="Takaki Y."/>
            <person name="Nishi S."/>
            <person name="Hori S."/>
            <person name="Arai W."/>
            <person name="Tsubouchi T."/>
            <person name="Morono Y."/>
            <person name="Uchiyama I."/>
            <person name="Ito T."/>
            <person name="Fujiyama A."/>
            <person name="Inagaki F."/>
            <person name="Takami H."/>
        </authorList>
    </citation>
    <scope>NUCLEOTIDE SEQUENCE</scope>
    <source>
        <strain evidence="1">Expedition CK06-06</strain>
    </source>
</reference>
<comment type="caution">
    <text evidence="1">The sequence shown here is derived from an EMBL/GenBank/DDBJ whole genome shotgun (WGS) entry which is preliminary data.</text>
</comment>
<proteinExistence type="predicted"/>